<comment type="caution">
    <text evidence="2">The sequence shown here is derived from an EMBL/GenBank/DDBJ whole genome shotgun (WGS) entry which is preliminary data.</text>
</comment>
<accession>A0A9P4P5B0</accession>
<evidence type="ECO:0000313" key="3">
    <source>
        <dbReference type="Proteomes" id="UP000800235"/>
    </source>
</evidence>
<name>A0A9P4P5B0_9PEZI</name>
<feature type="region of interest" description="Disordered" evidence="1">
    <location>
        <begin position="327"/>
        <end position="346"/>
    </location>
</feature>
<dbReference type="Proteomes" id="UP000800235">
    <property type="component" value="Unassembled WGS sequence"/>
</dbReference>
<keyword evidence="3" id="KW-1185">Reference proteome</keyword>
<organism evidence="2 3">
    <name type="scientific">Tothia fuscella</name>
    <dbReference type="NCBI Taxonomy" id="1048955"/>
    <lineage>
        <taxon>Eukaryota</taxon>
        <taxon>Fungi</taxon>
        <taxon>Dikarya</taxon>
        <taxon>Ascomycota</taxon>
        <taxon>Pezizomycotina</taxon>
        <taxon>Dothideomycetes</taxon>
        <taxon>Pleosporomycetidae</taxon>
        <taxon>Venturiales</taxon>
        <taxon>Cylindrosympodiaceae</taxon>
        <taxon>Tothia</taxon>
    </lineage>
</organism>
<dbReference type="AlphaFoldDB" id="A0A9P4P5B0"/>
<sequence length="346" mass="39518">MTKSGTTTRHHSGEAPMREYVTIAFSYSCDGEEGIEVYGNYPVLPLLRYSQFARRMLTEEDQTWLILPCGEMRVARFYYDEVLAWLRGLFHNWPLDYSTTPSYEFPPEVYRFRPTSDKIVTFPVKAPKLNYGHVNSLSEAIGFYEAVQAFDLIPKLRQSWLRIGIMNYIRARFIRPAEVKELWIVLKNFDATIVDQALDDAATYWDRDTLLNQDLHDLMNISQYNLDLWNELDERMGPHKTSPHFSFLESLLVAEDDPLLGPDIQVTATSGISDEGVIDILVPLPPDSPGDVKDVDAKHDGQFVVSDDTKGCILEIKDEAKVCDEKILPGPSSKDELDLKVEKTDK</sequence>
<evidence type="ECO:0000313" key="2">
    <source>
        <dbReference type="EMBL" id="KAF2437143.1"/>
    </source>
</evidence>
<proteinExistence type="predicted"/>
<gene>
    <name evidence="2" type="ORF">EJ08DRAFT_655278</name>
</gene>
<evidence type="ECO:0000256" key="1">
    <source>
        <dbReference type="SAM" id="MobiDB-lite"/>
    </source>
</evidence>
<reference evidence="2" key="1">
    <citation type="journal article" date="2020" name="Stud. Mycol.">
        <title>101 Dothideomycetes genomes: a test case for predicting lifestyles and emergence of pathogens.</title>
        <authorList>
            <person name="Haridas S."/>
            <person name="Albert R."/>
            <person name="Binder M."/>
            <person name="Bloem J."/>
            <person name="Labutti K."/>
            <person name="Salamov A."/>
            <person name="Andreopoulos B."/>
            <person name="Baker S."/>
            <person name="Barry K."/>
            <person name="Bills G."/>
            <person name="Bluhm B."/>
            <person name="Cannon C."/>
            <person name="Castanera R."/>
            <person name="Culley D."/>
            <person name="Daum C."/>
            <person name="Ezra D."/>
            <person name="Gonzalez J."/>
            <person name="Henrissat B."/>
            <person name="Kuo A."/>
            <person name="Liang C."/>
            <person name="Lipzen A."/>
            <person name="Lutzoni F."/>
            <person name="Magnuson J."/>
            <person name="Mondo S."/>
            <person name="Nolan M."/>
            <person name="Ohm R."/>
            <person name="Pangilinan J."/>
            <person name="Park H.-J."/>
            <person name="Ramirez L."/>
            <person name="Alfaro M."/>
            <person name="Sun H."/>
            <person name="Tritt A."/>
            <person name="Yoshinaga Y."/>
            <person name="Zwiers L.-H."/>
            <person name="Turgeon B."/>
            <person name="Goodwin S."/>
            <person name="Spatafora J."/>
            <person name="Crous P."/>
            <person name="Grigoriev I."/>
        </authorList>
    </citation>
    <scope>NUCLEOTIDE SEQUENCE</scope>
    <source>
        <strain evidence="2">CBS 130266</strain>
    </source>
</reference>
<dbReference type="EMBL" id="MU007009">
    <property type="protein sequence ID" value="KAF2437143.1"/>
    <property type="molecule type" value="Genomic_DNA"/>
</dbReference>
<protein>
    <submittedName>
        <fullName evidence="2">Uncharacterized protein</fullName>
    </submittedName>
</protein>